<reference evidence="5" key="1">
    <citation type="submission" date="2013-11" db="EMBL/GenBank/DDBJ databases">
        <authorList>
            <person name="Hoang H.T."/>
            <person name="Killian M.L."/>
            <person name="Madson D.M."/>
            <person name="Arruda P.H.E."/>
            <person name="Sun D."/>
            <person name="Schwartz K.J."/>
            <person name="Yoon K."/>
        </authorList>
    </citation>
    <scope>NUCLEOTIDE SEQUENCE [LARGE SCALE GENOMIC DNA]</scope>
    <source>
        <strain evidence="5">CDK2</strain>
    </source>
</reference>
<dbReference type="PATRIC" id="fig|699431.3.peg.2095"/>
<evidence type="ECO:0000313" key="5">
    <source>
        <dbReference type="Proteomes" id="UP000050535"/>
    </source>
</evidence>
<name>A0A0P7HW73_9EURY</name>
<evidence type="ECO:0000313" key="4">
    <source>
        <dbReference type="EMBL" id="KPN31300.1"/>
    </source>
</evidence>
<gene>
    <name evidence="4" type="ORF">SY89_02043</name>
</gene>
<dbReference type="STRING" id="699431.SY89_02043"/>
<dbReference type="InterPro" id="IPR050795">
    <property type="entry name" value="Asn_Synthetase"/>
</dbReference>
<dbReference type="Gene3D" id="3.40.50.620">
    <property type="entry name" value="HUPs"/>
    <property type="match status" value="1"/>
</dbReference>
<sequence>MPTSLRGADAATVRTAIESDDPLPGTAGFAGELDGALVRDVLGRQPLYVDAASRDWSFDPTALGEPELLDAGTVVDARTVAEGDRRVAWSLPTPDVESDHAAAVDAVSAAIETSIREPDPEGLAVAFSGGVDSALVAAGVPEAPCYVAGFAGAESHDEAAAREAAAAMGRDLRVVAFDHDDIVRAVPEIARATGRTNAMDVQISLPLYFAAEAAAADGYDRLAVGQGADELFGGYRKVVDPADDHRVDADSVRGATREVIRTLPTNSRGTC</sequence>
<dbReference type="AlphaFoldDB" id="A0A0P7HW73"/>
<dbReference type="GO" id="GO:0005524">
    <property type="term" value="F:ATP binding"/>
    <property type="evidence" value="ECO:0007669"/>
    <property type="project" value="UniProtKB-KW"/>
</dbReference>
<organism evidence="4 5">
    <name type="scientific">Halolamina pelagica</name>
    <dbReference type="NCBI Taxonomy" id="699431"/>
    <lineage>
        <taxon>Archaea</taxon>
        <taxon>Methanobacteriati</taxon>
        <taxon>Methanobacteriota</taxon>
        <taxon>Stenosarchaea group</taxon>
        <taxon>Halobacteria</taxon>
        <taxon>Halobacteriales</taxon>
        <taxon>Haloferacaceae</taxon>
    </lineage>
</organism>
<dbReference type="GO" id="GO:0004066">
    <property type="term" value="F:asparagine synthase (glutamine-hydrolyzing) activity"/>
    <property type="evidence" value="ECO:0007669"/>
    <property type="project" value="InterPro"/>
</dbReference>
<dbReference type="CDD" id="cd01991">
    <property type="entry name" value="Asn_synthase_B_C"/>
    <property type="match status" value="1"/>
</dbReference>
<dbReference type="GO" id="GO:0006529">
    <property type="term" value="P:asparagine biosynthetic process"/>
    <property type="evidence" value="ECO:0007669"/>
    <property type="project" value="InterPro"/>
</dbReference>
<keyword evidence="2" id="KW-0067">ATP-binding</keyword>
<dbReference type="PANTHER" id="PTHR11772:SF2">
    <property type="entry name" value="ASPARAGINE SYNTHETASE [GLUTAMINE-HYDROLYZING]"/>
    <property type="match status" value="1"/>
</dbReference>
<evidence type="ECO:0000259" key="3">
    <source>
        <dbReference type="Pfam" id="PF00733"/>
    </source>
</evidence>
<evidence type="ECO:0000256" key="2">
    <source>
        <dbReference type="ARBA" id="ARBA00022840"/>
    </source>
</evidence>
<dbReference type="PANTHER" id="PTHR11772">
    <property type="entry name" value="ASPARAGINE SYNTHETASE"/>
    <property type="match status" value="1"/>
</dbReference>
<feature type="domain" description="Asparagine synthetase" evidence="3">
    <location>
        <begin position="123"/>
        <end position="241"/>
    </location>
</feature>
<protein>
    <submittedName>
        <fullName evidence="4">Asparagine synthetase B</fullName>
    </submittedName>
</protein>
<accession>A0A0P7HW73</accession>
<dbReference type="InterPro" id="IPR014729">
    <property type="entry name" value="Rossmann-like_a/b/a_fold"/>
</dbReference>
<proteinExistence type="predicted"/>
<comment type="caution">
    <text evidence="4">The sequence shown here is derived from an EMBL/GenBank/DDBJ whole genome shotgun (WGS) entry which is preliminary data.</text>
</comment>
<dbReference type="EMBL" id="LGUC01000001">
    <property type="protein sequence ID" value="KPN31300.1"/>
    <property type="molecule type" value="Genomic_DNA"/>
</dbReference>
<dbReference type="GO" id="GO:0005829">
    <property type="term" value="C:cytosol"/>
    <property type="evidence" value="ECO:0007669"/>
    <property type="project" value="TreeGrafter"/>
</dbReference>
<dbReference type="InterPro" id="IPR001962">
    <property type="entry name" value="Asn_synthase"/>
</dbReference>
<keyword evidence="5" id="KW-1185">Reference proteome</keyword>
<evidence type="ECO:0000256" key="1">
    <source>
        <dbReference type="ARBA" id="ARBA00022741"/>
    </source>
</evidence>
<keyword evidence="1" id="KW-0547">Nucleotide-binding</keyword>
<dbReference type="Pfam" id="PF00733">
    <property type="entry name" value="Asn_synthase"/>
    <property type="match status" value="1"/>
</dbReference>
<dbReference type="Proteomes" id="UP000050535">
    <property type="component" value="Unassembled WGS sequence"/>
</dbReference>
<dbReference type="SUPFAM" id="SSF52402">
    <property type="entry name" value="Adenine nucleotide alpha hydrolases-like"/>
    <property type="match status" value="1"/>
</dbReference>